<name>A0ACB8H4S7_PSICU</name>
<reference evidence="1" key="1">
    <citation type="submission" date="2021-10" db="EMBL/GenBank/DDBJ databases">
        <title>Psilocybe cubensis genome.</title>
        <authorList>
            <person name="Mckernan K.J."/>
            <person name="Crawford S."/>
            <person name="Trippe A."/>
            <person name="Kane L.T."/>
            <person name="Mclaughlin S."/>
        </authorList>
    </citation>
    <scope>NUCLEOTIDE SEQUENCE</scope>
    <source>
        <strain evidence="1">MGC-MH-2018</strain>
    </source>
</reference>
<sequence length="609" mass="68236">MDPSAPSSSSRTTHDSNNSITESQINLKLATAHKERDAALEQLAFLRDQQAYLDNALKQALDNLDAQMHYYQAELACLRQVEARRRVEEEGRRREVEEVLGDLRCVVRVLQDENAVLKNDIGVLLREQEKQEKEQIGNRDAKSVKGEVPFSNKKAEDDGIPEGASACHSGGSCCIERDFVDGAPDTSTTVVAVCQSPNTTNTVTSDSDTQLLVTNSALDSDSGLSAIIIGTFSDADATATNLNVDVTLTNDNITIASAPRINTTTSSSSTAQRALRRGTDIRFTGFSYPKKHVVPDCVPERNGVHRFLGTGSNTHYTRFSCSYCGFICKERKPQYMFNVRVCCLPWRRLTSRRYIGIFKLLQKPMASSDSKLGISNNCVPYVCLDAIEDGDGRCLPCGDSDDTIRKVFLSLESNSEQSIDITEIEQLKALLKKTQQERDDARLNLNTVGNQHSIDTTEIEHLKALLEKTQQERDDARLNLNTVRNQHSGPCHEEIDRLQTLLNRIRNKRDVLHAQLKKALVDNQTMTHGHEKLQALGRTQVKERDDQITALKRAEKASRAMIHVLEEENRVQQKEIVSLSKYANRTINTLEKQNMRLQELLARAKRVKA</sequence>
<organism evidence="1 2">
    <name type="scientific">Psilocybe cubensis</name>
    <name type="common">Psychedelic mushroom</name>
    <name type="synonym">Stropharia cubensis</name>
    <dbReference type="NCBI Taxonomy" id="181762"/>
    <lineage>
        <taxon>Eukaryota</taxon>
        <taxon>Fungi</taxon>
        <taxon>Dikarya</taxon>
        <taxon>Basidiomycota</taxon>
        <taxon>Agaricomycotina</taxon>
        <taxon>Agaricomycetes</taxon>
        <taxon>Agaricomycetidae</taxon>
        <taxon>Agaricales</taxon>
        <taxon>Agaricineae</taxon>
        <taxon>Strophariaceae</taxon>
        <taxon>Psilocybe</taxon>
    </lineage>
</organism>
<keyword evidence="2" id="KW-1185">Reference proteome</keyword>
<comment type="caution">
    <text evidence="1">The sequence shown here is derived from an EMBL/GenBank/DDBJ whole genome shotgun (WGS) entry which is preliminary data.</text>
</comment>
<accession>A0ACB8H4S7</accession>
<dbReference type="EMBL" id="JAFIQS020000004">
    <property type="protein sequence ID" value="KAH9482224.1"/>
    <property type="molecule type" value="Genomic_DNA"/>
</dbReference>
<protein>
    <submittedName>
        <fullName evidence="1">Uncharacterized protein</fullName>
    </submittedName>
</protein>
<evidence type="ECO:0000313" key="1">
    <source>
        <dbReference type="EMBL" id="KAH9482224.1"/>
    </source>
</evidence>
<proteinExistence type="predicted"/>
<dbReference type="Proteomes" id="UP000664032">
    <property type="component" value="Unassembled WGS sequence"/>
</dbReference>
<evidence type="ECO:0000313" key="2">
    <source>
        <dbReference type="Proteomes" id="UP000664032"/>
    </source>
</evidence>
<gene>
    <name evidence="1" type="ORF">JR316_0004321</name>
</gene>